<evidence type="ECO:0000313" key="3">
    <source>
        <dbReference type="Proteomes" id="UP000280834"/>
    </source>
</evidence>
<protein>
    <submittedName>
        <fullName evidence="4">RRM domain-containing protein</fullName>
    </submittedName>
</protein>
<keyword evidence="3" id="KW-1185">Reference proteome</keyword>
<dbReference type="Proteomes" id="UP000280834">
    <property type="component" value="Unassembled WGS sequence"/>
</dbReference>
<reference evidence="2 3" key="2">
    <citation type="submission" date="2018-11" db="EMBL/GenBank/DDBJ databases">
        <authorList>
            <consortium name="Pathogen Informatics"/>
        </authorList>
    </citation>
    <scope>NUCLEOTIDE SEQUENCE [LARGE SCALE GENOMIC DNA]</scope>
</reference>
<name>A0A0R3QSN8_9BILA</name>
<dbReference type="Gene3D" id="3.30.70.330">
    <property type="match status" value="1"/>
</dbReference>
<evidence type="ECO:0000313" key="4">
    <source>
        <dbReference type="WBParaSite" id="BTMF_0001074001-mRNA-1"/>
    </source>
</evidence>
<dbReference type="AlphaFoldDB" id="A0A0R3QSN8"/>
<dbReference type="Pfam" id="PF00076">
    <property type="entry name" value="RRM_1"/>
    <property type="match status" value="1"/>
</dbReference>
<dbReference type="InterPro" id="IPR012677">
    <property type="entry name" value="Nucleotide-bd_a/b_plait_sf"/>
</dbReference>
<dbReference type="GO" id="GO:0003723">
    <property type="term" value="F:RNA binding"/>
    <property type="evidence" value="ECO:0007669"/>
    <property type="project" value="InterPro"/>
</dbReference>
<evidence type="ECO:0000259" key="1">
    <source>
        <dbReference type="Pfam" id="PF00076"/>
    </source>
</evidence>
<dbReference type="InterPro" id="IPR035979">
    <property type="entry name" value="RBD_domain_sf"/>
</dbReference>
<dbReference type="WBParaSite" id="BTMF_0001074001-mRNA-1">
    <property type="protein sequence ID" value="BTMF_0001074001-mRNA-1"/>
    <property type="gene ID" value="BTMF_0001074001"/>
</dbReference>
<dbReference type="EMBL" id="UZAG01016584">
    <property type="protein sequence ID" value="VDO29376.1"/>
    <property type="molecule type" value="Genomic_DNA"/>
</dbReference>
<gene>
    <name evidence="2" type="ORF">BTMF_LOCUS8774</name>
</gene>
<sequence>MTIGENKFQLALVHDKNGKPRGYAFIEYQHKESMSEGQHSL</sequence>
<proteinExistence type="predicted"/>
<dbReference type="InterPro" id="IPR000504">
    <property type="entry name" value="RRM_dom"/>
</dbReference>
<dbReference type="SUPFAM" id="SSF54928">
    <property type="entry name" value="RNA-binding domain, RBD"/>
    <property type="match status" value="1"/>
</dbReference>
<feature type="domain" description="RRM" evidence="1">
    <location>
        <begin position="12"/>
        <end position="35"/>
    </location>
</feature>
<reference evidence="4" key="1">
    <citation type="submission" date="2017-02" db="UniProtKB">
        <authorList>
            <consortium name="WormBaseParasite"/>
        </authorList>
    </citation>
    <scope>IDENTIFICATION</scope>
</reference>
<evidence type="ECO:0000313" key="2">
    <source>
        <dbReference type="EMBL" id="VDO29376.1"/>
    </source>
</evidence>
<accession>A0A0R3QSN8</accession>
<organism evidence="4">
    <name type="scientific">Brugia timori</name>
    <dbReference type="NCBI Taxonomy" id="42155"/>
    <lineage>
        <taxon>Eukaryota</taxon>
        <taxon>Metazoa</taxon>
        <taxon>Ecdysozoa</taxon>
        <taxon>Nematoda</taxon>
        <taxon>Chromadorea</taxon>
        <taxon>Rhabditida</taxon>
        <taxon>Spirurina</taxon>
        <taxon>Spiruromorpha</taxon>
        <taxon>Filarioidea</taxon>
        <taxon>Onchocercidae</taxon>
        <taxon>Brugia</taxon>
    </lineage>
</organism>